<feature type="domain" description="Protein kinase" evidence="8">
    <location>
        <begin position="94"/>
        <end position="353"/>
    </location>
</feature>
<organism evidence="9 10">
    <name type="scientific">Fimbriiglobus ruber</name>
    <dbReference type="NCBI Taxonomy" id="1908690"/>
    <lineage>
        <taxon>Bacteria</taxon>
        <taxon>Pseudomonadati</taxon>
        <taxon>Planctomycetota</taxon>
        <taxon>Planctomycetia</taxon>
        <taxon>Gemmatales</taxon>
        <taxon>Gemmataceae</taxon>
        <taxon>Fimbriiglobus</taxon>
    </lineage>
</organism>
<name>A0A225D9S7_9BACT</name>
<proteinExistence type="predicted"/>
<dbReference type="InterPro" id="IPR011009">
    <property type="entry name" value="Kinase-like_dom_sf"/>
</dbReference>
<accession>A0A225D9S7</accession>
<reference evidence="10" key="1">
    <citation type="submission" date="2017-06" db="EMBL/GenBank/DDBJ databases">
        <title>Genome analysis of Fimbriiglobus ruber SP5, the first member of the order Planctomycetales with confirmed chitinolytic capability.</title>
        <authorList>
            <person name="Ravin N.V."/>
            <person name="Rakitin A.L."/>
            <person name="Ivanova A.A."/>
            <person name="Beletsky A.V."/>
            <person name="Kulichevskaya I.S."/>
            <person name="Mardanov A.V."/>
            <person name="Dedysh S.N."/>
        </authorList>
    </citation>
    <scope>NUCLEOTIDE SEQUENCE [LARGE SCALE GENOMIC DNA]</scope>
    <source>
        <strain evidence="10">SP5</strain>
    </source>
</reference>
<keyword evidence="9" id="KW-0723">Serine/threonine-protein kinase</keyword>
<gene>
    <name evidence="9" type="ORF">FRUB_08977</name>
</gene>
<dbReference type="SUPFAM" id="SSF56112">
    <property type="entry name" value="Protein kinase-like (PK-like)"/>
    <property type="match status" value="1"/>
</dbReference>
<keyword evidence="7" id="KW-0812">Transmembrane</keyword>
<evidence type="ECO:0000259" key="8">
    <source>
        <dbReference type="PROSITE" id="PS50011"/>
    </source>
</evidence>
<dbReference type="Proteomes" id="UP000214646">
    <property type="component" value="Unassembled WGS sequence"/>
</dbReference>
<evidence type="ECO:0000256" key="6">
    <source>
        <dbReference type="SAM" id="MobiDB-lite"/>
    </source>
</evidence>
<dbReference type="OrthoDB" id="101360at2"/>
<evidence type="ECO:0000256" key="1">
    <source>
        <dbReference type="ARBA" id="ARBA00022679"/>
    </source>
</evidence>
<keyword evidence="1" id="KW-0808">Transferase</keyword>
<dbReference type="PANTHER" id="PTHR43289:SF6">
    <property type="entry name" value="SERINE_THREONINE-PROTEIN KINASE NEKL-3"/>
    <property type="match status" value="1"/>
</dbReference>
<dbReference type="SMART" id="SM00320">
    <property type="entry name" value="WD40"/>
    <property type="match status" value="2"/>
</dbReference>
<keyword evidence="4 5" id="KW-0067">ATP-binding</keyword>
<dbReference type="PROSITE" id="PS00107">
    <property type="entry name" value="PROTEIN_KINASE_ATP"/>
    <property type="match status" value="1"/>
</dbReference>
<dbReference type="SUPFAM" id="SSF82171">
    <property type="entry name" value="DPP6 N-terminal domain-like"/>
    <property type="match status" value="1"/>
</dbReference>
<dbReference type="Gene3D" id="1.10.510.10">
    <property type="entry name" value="Transferase(Phosphotransferase) domain 1"/>
    <property type="match status" value="1"/>
</dbReference>
<dbReference type="InterPro" id="IPR011044">
    <property type="entry name" value="Quino_amine_DH_bsu"/>
</dbReference>
<keyword evidence="7" id="KW-0472">Membrane</keyword>
<keyword evidence="7" id="KW-1133">Transmembrane helix</keyword>
<dbReference type="RefSeq" id="WP_088259420.1">
    <property type="nucleotide sequence ID" value="NZ_NIDE01000017.1"/>
</dbReference>
<dbReference type="SMART" id="SM00220">
    <property type="entry name" value="S_TKc"/>
    <property type="match status" value="1"/>
</dbReference>
<protein>
    <submittedName>
        <fullName evidence="9">Serine/threonine protein kinase PrkC, regulator of stationary phase</fullName>
    </submittedName>
</protein>
<sequence length="1119" mass="122241">MPPPTSASLHSFLLGTLPTEEAARIAAWVADDPGAAQALRDTLADDALTGILTSTAQIQQPHPPAVENVIRTVTHALGINPPEVVPPPERIGGYRVVRELGRGGMGVVYEAVDDQLHRRVAIKRMSAALAANESGRQRFLREGRACAALKSDHVVTIYQVGEDAGTPFLAMEYLEGATLEEWLRGRPGSATTDQVLWVARDVLTGLAAAHAKGLVHRDIKPTNLWVEQDTGRVKLLDFGLTRGPLEGEPITSEGALVGTPAYMAPEQAAGTPPDARADLFSVGVVLYRMLAGRSPFQRESVYATLSALATETPESVQGVPEALSNWIAQLMAKTPAARPPEAKTALAELHELEQLPKAEPATEPARSPRRPRRKWLVAAGFLGALAASAFAAQWIIIRDKDGNPTAKVKLNPGDKPLIVEAAGKELPLVPTPDVQKKDKSPVPLSPSANPFDRLDPAKIPAEERFPWQPKELVAVIGSHARRVWGHHPEIGISPGGKYVAVTPGSDGHAPSVIWDIASRQIKWQIPSYESNNYWCSPRFASESRLVTGRHWNGNYIQPNDFIEDKVVFHGWLEGGDTVEVLESGKTLAATENYGNPLFLDVSESKPRPVGTRLPTRGRVLFATITSLMVYITPAGEVRKASIRNAKLQDDERLKITLAEGDTPTTISANGRLLAVLAKNQIHVWDIAQNPPQIRQRLTDKDITDVALNFTSQFHLSPNGRWLAAVGTNGKGQVIRIDNMRPQLMGNFELTSGIYTPSAVAFIPDERQLIVADSAGLVRFWDLSEGAPKELSPFDPSSAFTADETNLEDNNGRLLLRRTDRSLQLWDLTKDMPHPVEELGNRLSLLGLEGFSQPGPGNGWLVVQASTENPFRLVNFQDGYWKKIKEPFGETFRAARLSADRQNLFVLPSRPKNDLLVCWNSGANPPIQRWTITIPSSEDKKRNPDPICISPDGKLLALPIYHDPGAGGKSFLQLWRIVDPKPELVGTLPFPANFPRHCLMFAPDNRHLCYLKEDLTVAVIDLTGPIPREIGPLITGATDGIFSLSFGPYGRVAWSTKNGVGISDIKGIGDLIPRKPLWTWLTSPGTVRAVRYTPDGRYLLTGNANNTIYVLRLPPLAVGP</sequence>
<comment type="caution">
    <text evidence="9">The sequence shown here is derived from an EMBL/GenBank/DDBJ whole genome shotgun (WGS) entry which is preliminary data.</text>
</comment>
<evidence type="ECO:0000313" key="9">
    <source>
        <dbReference type="EMBL" id="OWK36414.1"/>
    </source>
</evidence>
<keyword evidence="10" id="KW-1185">Reference proteome</keyword>
<dbReference type="CDD" id="cd14014">
    <property type="entry name" value="STKc_PknB_like"/>
    <property type="match status" value="1"/>
</dbReference>
<dbReference type="PROSITE" id="PS50011">
    <property type="entry name" value="PROTEIN_KINASE_DOM"/>
    <property type="match status" value="1"/>
</dbReference>
<dbReference type="Gene3D" id="3.30.200.20">
    <property type="entry name" value="Phosphorylase Kinase, domain 1"/>
    <property type="match status" value="1"/>
</dbReference>
<dbReference type="AlphaFoldDB" id="A0A225D9S7"/>
<dbReference type="Pfam" id="PF00400">
    <property type="entry name" value="WD40"/>
    <property type="match status" value="1"/>
</dbReference>
<dbReference type="InterPro" id="IPR000719">
    <property type="entry name" value="Prot_kinase_dom"/>
</dbReference>
<dbReference type="GO" id="GO:0004674">
    <property type="term" value="F:protein serine/threonine kinase activity"/>
    <property type="evidence" value="ECO:0007669"/>
    <property type="project" value="UniProtKB-KW"/>
</dbReference>
<evidence type="ECO:0000256" key="5">
    <source>
        <dbReference type="PROSITE-ProRule" id="PRU10141"/>
    </source>
</evidence>
<dbReference type="InterPro" id="IPR001680">
    <property type="entry name" value="WD40_rpt"/>
</dbReference>
<dbReference type="InterPro" id="IPR017441">
    <property type="entry name" value="Protein_kinase_ATP_BS"/>
</dbReference>
<evidence type="ECO:0000256" key="2">
    <source>
        <dbReference type="ARBA" id="ARBA00022741"/>
    </source>
</evidence>
<dbReference type="GO" id="GO:0005524">
    <property type="term" value="F:ATP binding"/>
    <property type="evidence" value="ECO:0007669"/>
    <property type="project" value="UniProtKB-UniRule"/>
</dbReference>
<keyword evidence="2 5" id="KW-0547">Nucleotide-binding</keyword>
<feature type="binding site" evidence="5">
    <location>
        <position position="123"/>
    </location>
    <ligand>
        <name>ATP</name>
        <dbReference type="ChEBI" id="CHEBI:30616"/>
    </ligand>
</feature>
<dbReference type="PANTHER" id="PTHR43289">
    <property type="entry name" value="MITOGEN-ACTIVATED PROTEIN KINASE KINASE KINASE 20-RELATED"/>
    <property type="match status" value="1"/>
</dbReference>
<feature type="transmembrane region" description="Helical" evidence="7">
    <location>
        <begin position="375"/>
        <end position="397"/>
    </location>
</feature>
<feature type="region of interest" description="Disordered" evidence="6">
    <location>
        <begin position="428"/>
        <end position="453"/>
    </location>
</feature>
<dbReference type="Pfam" id="PF00069">
    <property type="entry name" value="Pkinase"/>
    <property type="match status" value="1"/>
</dbReference>
<dbReference type="SUPFAM" id="SSF50969">
    <property type="entry name" value="YVTN repeat-like/Quinoprotein amine dehydrogenase"/>
    <property type="match status" value="1"/>
</dbReference>
<evidence type="ECO:0000256" key="3">
    <source>
        <dbReference type="ARBA" id="ARBA00022777"/>
    </source>
</evidence>
<keyword evidence="3 9" id="KW-0418">Kinase</keyword>
<evidence type="ECO:0000256" key="7">
    <source>
        <dbReference type="SAM" id="Phobius"/>
    </source>
</evidence>
<evidence type="ECO:0000256" key="4">
    <source>
        <dbReference type="ARBA" id="ARBA00022840"/>
    </source>
</evidence>
<evidence type="ECO:0000313" key="10">
    <source>
        <dbReference type="Proteomes" id="UP000214646"/>
    </source>
</evidence>
<dbReference type="InterPro" id="IPR015943">
    <property type="entry name" value="WD40/YVTN_repeat-like_dom_sf"/>
</dbReference>
<dbReference type="Gene3D" id="2.130.10.10">
    <property type="entry name" value="YVTN repeat-like/Quinoprotein amine dehydrogenase"/>
    <property type="match status" value="2"/>
</dbReference>
<dbReference type="EMBL" id="NIDE01000017">
    <property type="protein sequence ID" value="OWK36414.1"/>
    <property type="molecule type" value="Genomic_DNA"/>
</dbReference>